<keyword evidence="4" id="KW-0433">Leucine-rich repeat</keyword>
<keyword evidence="11" id="KW-0325">Glycoprotein</keyword>
<dbReference type="InterPro" id="IPR008271">
    <property type="entry name" value="Ser/Thr_kinase_AS"/>
</dbReference>
<evidence type="ECO:0000256" key="8">
    <source>
        <dbReference type="ARBA" id="ARBA00022989"/>
    </source>
</evidence>
<name>A0AAX6FI64_IRIPA</name>
<keyword evidence="5 12" id="KW-0812">Transmembrane</keyword>
<evidence type="ECO:0000256" key="11">
    <source>
        <dbReference type="ARBA" id="ARBA00023180"/>
    </source>
</evidence>
<dbReference type="Pfam" id="PF08263">
    <property type="entry name" value="LRRNT_2"/>
    <property type="match status" value="1"/>
</dbReference>
<reference evidence="14" key="2">
    <citation type="submission" date="2023-04" db="EMBL/GenBank/DDBJ databases">
        <authorList>
            <person name="Bruccoleri R.E."/>
            <person name="Oakeley E.J."/>
            <person name="Faust A.-M."/>
            <person name="Dessus-Babus S."/>
            <person name="Altorfer M."/>
            <person name="Burckhardt D."/>
            <person name="Oertli M."/>
            <person name="Naumann U."/>
            <person name="Petersen F."/>
            <person name="Wong J."/>
        </authorList>
    </citation>
    <scope>NUCLEOTIDE SEQUENCE</scope>
    <source>
        <strain evidence="14">GSM-AAB239-AS_SAM_17_03QT</strain>
        <tissue evidence="14">Leaf</tissue>
    </source>
</reference>
<dbReference type="SMART" id="SM00369">
    <property type="entry name" value="LRR_TYP"/>
    <property type="match status" value="8"/>
</dbReference>
<dbReference type="Pfam" id="PF13855">
    <property type="entry name" value="LRR_8"/>
    <property type="match status" value="2"/>
</dbReference>
<dbReference type="Pfam" id="PF07714">
    <property type="entry name" value="PK_Tyr_Ser-Thr"/>
    <property type="match status" value="1"/>
</dbReference>
<evidence type="ECO:0000256" key="6">
    <source>
        <dbReference type="ARBA" id="ARBA00022729"/>
    </source>
</evidence>
<comment type="subcellular location">
    <subcellularLocation>
        <location evidence="1">Membrane</location>
        <topology evidence="1">Single-pass type I membrane protein</topology>
    </subcellularLocation>
</comment>
<organism evidence="14 15">
    <name type="scientific">Iris pallida</name>
    <name type="common">Sweet iris</name>
    <dbReference type="NCBI Taxonomy" id="29817"/>
    <lineage>
        <taxon>Eukaryota</taxon>
        <taxon>Viridiplantae</taxon>
        <taxon>Streptophyta</taxon>
        <taxon>Embryophyta</taxon>
        <taxon>Tracheophyta</taxon>
        <taxon>Spermatophyta</taxon>
        <taxon>Magnoliopsida</taxon>
        <taxon>Liliopsida</taxon>
        <taxon>Asparagales</taxon>
        <taxon>Iridaceae</taxon>
        <taxon>Iridoideae</taxon>
        <taxon>Irideae</taxon>
        <taxon>Iris</taxon>
    </lineage>
</organism>
<feature type="transmembrane region" description="Helical" evidence="12">
    <location>
        <begin position="706"/>
        <end position="726"/>
    </location>
</feature>
<dbReference type="Proteomes" id="UP001140949">
    <property type="component" value="Unassembled WGS sequence"/>
</dbReference>
<dbReference type="Gene3D" id="3.80.10.10">
    <property type="entry name" value="Ribonuclease Inhibitor"/>
    <property type="match status" value="4"/>
</dbReference>
<dbReference type="InterPro" id="IPR032675">
    <property type="entry name" value="LRR_dom_sf"/>
</dbReference>
<dbReference type="Pfam" id="PF00560">
    <property type="entry name" value="LRR_1"/>
    <property type="match status" value="4"/>
</dbReference>
<dbReference type="PRINTS" id="PR00019">
    <property type="entry name" value="LEURICHRPT"/>
</dbReference>
<evidence type="ECO:0000313" key="15">
    <source>
        <dbReference type="Proteomes" id="UP001140949"/>
    </source>
</evidence>
<evidence type="ECO:0000256" key="10">
    <source>
        <dbReference type="ARBA" id="ARBA00023170"/>
    </source>
</evidence>
<keyword evidence="6" id="KW-0732">Signal</keyword>
<evidence type="ECO:0000313" key="14">
    <source>
        <dbReference type="EMBL" id="KAJ6816029.1"/>
    </source>
</evidence>
<dbReference type="InterPro" id="IPR050647">
    <property type="entry name" value="Plant_LRR-RLKs"/>
</dbReference>
<keyword evidence="14" id="KW-0808">Transferase</keyword>
<dbReference type="InterPro" id="IPR011009">
    <property type="entry name" value="Kinase-like_dom_sf"/>
</dbReference>
<comment type="similarity">
    <text evidence="2">Belongs to the protein kinase superfamily. Ser/Thr protein kinase family.</text>
</comment>
<dbReference type="FunFam" id="3.80.10.10:FF:000041">
    <property type="entry name" value="LRR receptor-like serine/threonine-protein kinase ERECTA"/>
    <property type="match status" value="2"/>
</dbReference>
<sequence length="1093" mass="118615">MFENQPTLVFQRNCFPFPFLLLHPDNSTAMANEATKIKMAPQTKSSNNSNSNLPSNYYVFFLLLLVLLLSSPTTVSSQTTSTPPPANNNNNNDIERQTLLQIKKAWGDPPALTSWNSTSTIHHCNWTGIQCDDAATVVQGISLYSQGLSLPIPDLICNLNSLTLLDLSDNNIPGQFPTSLYNCTNLSRLDLSQNYLVGQLPLDIHNMSSQLTYLALSANNFTGGIPFSSIAKLHSIHTLFLDNNLFDGTITAAAAAGLANLSNLQALGLANNPFLPSTIPPALGNLTNLSYLWMTKCNLMGEIPQSFEKLAKLQQLDLAENSLTGTIPRGIWSLANLQYVYLFKNSLVGEIDGPIGAPGLVRIDISINGLTGRIPEDFGKLQNLTVLFLYFNRFSGGIPESIGSLPSLTDLRLFNNSLTGLLPPQLGKHSMLWNLEVDDNMLSGELPEDLCANGALASLVVFNNNLTGSIPASLGKCSTLANIQIHRNNFYGEIPSGMWSAVNLTTVIVRDNNLSGTLPDDLPWNLTRLDIQNNGFSGKLPSLAGNLAVFLAQNNSFSGGLPSFTGMSMLESLSVGGNRITGVIPQEIALLRMLTDLSLSYNQLTGEIPPSIGFLPALTSLDLSNNQLTGEIPPTFGNLKLNFLDLSSNQLSGQVPIQLQNQAYGRSFRSNRALCAAANSALDLPRCASTGTQASSGEMSPGIRTMLIVLGALFVAVASIFAFFVARDYKERRGGGQDGHVTSWKLTSFRRLDFDESSILRGLTEENLIGSGGCGKVYRIAVGNHHRAGAAVVAVKKIWNSGRKVEAKLEREFQSEVHILGSIRHANIVQLLCCISSMESKLLVYEYMVNGSLDRWLHEERRRTRTRRTTRTGGGGPSTTAVDEVLLDWPRRLGIAIGAAYGLCYMHHDCSPPIVHRDVKSSNILLDAEFRARIADFGLARILVKQGEAAYNTASALAGSFGYMAPECAYTSKVNEKMDVYSFGVVLLELTTGREAHDGGEHGAGLADWAWRHFQEGNKAIDAIDEAMTDPPSSSYLDEIANVLKLGLICTGTLPSTRPTMKEVLQILLQYDRTAAGTGGNKPHRECDEAPLL</sequence>
<evidence type="ECO:0000256" key="4">
    <source>
        <dbReference type="ARBA" id="ARBA00022614"/>
    </source>
</evidence>
<reference evidence="14" key="1">
    <citation type="journal article" date="2023" name="GigaByte">
        <title>Genome assembly of the bearded iris, Iris pallida Lam.</title>
        <authorList>
            <person name="Bruccoleri R.E."/>
            <person name="Oakeley E.J."/>
            <person name="Faust A.M.E."/>
            <person name="Altorfer M."/>
            <person name="Dessus-Babus S."/>
            <person name="Burckhardt D."/>
            <person name="Oertli M."/>
            <person name="Naumann U."/>
            <person name="Petersen F."/>
            <person name="Wong J."/>
        </authorList>
    </citation>
    <scope>NUCLEOTIDE SEQUENCE</scope>
    <source>
        <strain evidence="14">GSM-AAB239-AS_SAM_17_03QT</strain>
    </source>
</reference>
<dbReference type="Gene3D" id="3.30.200.20">
    <property type="entry name" value="Phosphorylase Kinase, domain 1"/>
    <property type="match status" value="1"/>
</dbReference>
<comment type="similarity">
    <text evidence="3">Belongs to the RLP family.</text>
</comment>
<keyword evidence="15" id="KW-1185">Reference proteome</keyword>
<dbReference type="PROSITE" id="PS50011">
    <property type="entry name" value="PROTEIN_KINASE_DOM"/>
    <property type="match status" value="1"/>
</dbReference>
<dbReference type="InterPro" id="IPR001611">
    <property type="entry name" value="Leu-rich_rpt"/>
</dbReference>
<evidence type="ECO:0000256" key="9">
    <source>
        <dbReference type="ARBA" id="ARBA00023136"/>
    </source>
</evidence>
<dbReference type="SMART" id="SM00220">
    <property type="entry name" value="S_TKc"/>
    <property type="match status" value="1"/>
</dbReference>
<dbReference type="FunFam" id="3.80.10.10:FF:000111">
    <property type="entry name" value="LRR receptor-like serine/threonine-protein kinase ERECTA"/>
    <property type="match status" value="1"/>
</dbReference>
<dbReference type="PANTHER" id="PTHR48056:SF29">
    <property type="entry name" value="RECEPTOR-LIKE PROTEIN KINASE HSL1"/>
    <property type="match status" value="1"/>
</dbReference>
<dbReference type="InterPro" id="IPR003591">
    <property type="entry name" value="Leu-rich_rpt_typical-subtyp"/>
</dbReference>
<dbReference type="InterPro" id="IPR000719">
    <property type="entry name" value="Prot_kinase_dom"/>
</dbReference>
<proteinExistence type="inferred from homology"/>
<keyword evidence="14" id="KW-0418">Kinase</keyword>
<dbReference type="Gene3D" id="1.10.510.10">
    <property type="entry name" value="Transferase(Phosphotransferase) domain 1"/>
    <property type="match status" value="1"/>
</dbReference>
<evidence type="ECO:0000259" key="13">
    <source>
        <dbReference type="PROSITE" id="PS50011"/>
    </source>
</evidence>
<keyword evidence="7" id="KW-0677">Repeat</keyword>
<evidence type="ECO:0000256" key="2">
    <source>
        <dbReference type="ARBA" id="ARBA00008684"/>
    </source>
</evidence>
<comment type="caution">
    <text evidence="14">The sequence shown here is derived from an EMBL/GenBank/DDBJ whole genome shotgun (WGS) entry which is preliminary data.</text>
</comment>
<dbReference type="FunFam" id="3.80.10.10:FF:000221">
    <property type="entry name" value="Leucine-rich repeat receptor-like protein kinase PXL1"/>
    <property type="match status" value="1"/>
</dbReference>
<dbReference type="SUPFAM" id="SSF56112">
    <property type="entry name" value="Protein kinase-like (PK-like)"/>
    <property type="match status" value="1"/>
</dbReference>
<dbReference type="GO" id="GO:0016020">
    <property type="term" value="C:membrane"/>
    <property type="evidence" value="ECO:0007669"/>
    <property type="project" value="UniProtKB-SubCell"/>
</dbReference>
<evidence type="ECO:0000256" key="5">
    <source>
        <dbReference type="ARBA" id="ARBA00022692"/>
    </source>
</evidence>
<protein>
    <submittedName>
        <fullName evidence="14">Receptor-like protein kinase 5</fullName>
    </submittedName>
</protein>
<keyword evidence="8 12" id="KW-1133">Transmembrane helix</keyword>
<gene>
    <name evidence="14" type="ORF">M6B38_419315</name>
</gene>
<evidence type="ECO:0000256" key="12">
    <source>
        <dbReference type="SAM" id="Phobius"/>
    </source>
</evidence>
<dbReference type="AlphaFoldDB" id="A0AAX6FI64"/>
<feature type="domain" description="Protein kinase" evidence="13">
    <location>
        <begin position="763"/>
        <end position="1069"/>
    </location>
</feature>
<dbReference type="FunFam" id="3.80.10.10:FF:000077">
    <property type="entry name" value="LRR receptor-like serine/threonine-protein kinase ERL1"/>
    <property type="match status" value="1"/>
</dbReference>
<keyword evidence="9 12" id="KW-0472">Membrane</keyword>
<evidence type="ECO:0000256" key="7">
    <source>
        <dbReference type="ARBA" id="ARBA00022737"/>
    </source>
</evidence>
<evidence type="ECO:0000256" key="1">
    <source>
        <dbReference type="ARBA" id="ARBA00004479"/>
    </source>
</evidence>
<dbReference type="SUPFAM" id="SSF52058">
    <property type="entry name" value="L domain-like"/>
    <property type="match status" value="2"/>
</dbReference>
<dbReference type="EMBL" id="JANAVB010028398">
    <property type="protein sequence ID" value="KAJ6816029.1"/>
    <property type="molecule type" value="Genomic_DNA"/>
</dbReference>
<dbReference type="InterPro" id="IPR001245">
    <property type="entry name" value="Ser-Thr/Tyr_kinase_cat_dom"/>
</dbReference>
<dbReference type="InterPro" id="IPR025875">
    <property type="entry name" value="Leu-rich_rpt_4"/>
</dbReference>
<accession>A0AAX6FI64</accession>
<dbReference type="FunFam" id="1.10.510.10:FF:000365">
    <property type="entry name" value="Leucine-rich repeat receptor-like serine/threonine-protein kinase At1g17230"/>
    <property type="match status" value="1"/>
</dbReference>
<dbReference type="InterPro" id="IPR013210">
    <property type="entry name" value="LRR_N_plant-typ"/>
</dbReference>
<dbReference type="PROSITE" id="PS00108">
    <property type="entry name" value="PROTEIN_KINASE_ST"/>
    <property type="match status" value="1"/>
</dbReference>
<dbReference type="GO" id="GO:0033612">
    <property type="term" value="F:receptor serine/threonine kinase binding"/>
    <property type="evidence" value="ECO:0007669"/>
    <property type="project" value="TreeGrafter"/>
</dbReference>
<dbReference type="PANTHER" id="PTHR48056">
    <property type="entry name" value="LRR RECEPTOR-LIKE SERINE/THREONINE-PROTEIN KINASE-RELATED"/>
    <property type="match status" value="1"/>
</dbReference>
<keyword evidence="10 14" id="KW-0675">Receptor</keyword>
<evidence type="ECO:0000256" key="3">
    <source>
        <dbReference type="ARBA" id="ARBA00009592"/>
    </source>
</evidence>
<dbReference type="Pfam" id="PF12799">
    <property type="entry name" value="LRR_4"/>
    <property type="match status" value="1"/>
</dbReference>
<dbReference type="GO" id="GO:0005524">
    <property type="term" value="F:ATP binding"/>
    <property type="evidence" value="ECO:0007669"/>
    <property type="project" value="InterPro"/>
</dbReference>
<dbReference type="GO" id="GO:0004672">
    <property type="term" value="F:protein kinase activity"/>
    <property type="evidence" value="ECO:0007669"/>
    <property type="project" value="InterPro"/>
</dbReference>